<feature type="transmembrane region" description="Helical" evidence="8">
    <location>
        <begin position="307"/>
        <end position="328"/>
    </location>
</feature>
<feature type="domain" description="Major facilitator superfamily (MFS) profile" evidence="9">
    <location>
        <begin position="7"/>
        <end position="401"/>
    </location>
</feature>
<dbReference type="Gene3D" id="1.20.1250.20">
    <property type="entry name" value="MFS general substrate transporter like domains"/>
    <property type="match status" value="1"/>
</dbReference>
<feature type="transmembrane region" description="Helical" evidence="8">
    <location>
        <begin position="379"/>
        <end position="397"/>
    </location>
</feature>
<feature type="transmembrane region" description="Helical" evidence="8">
    <location>
        <begin position="250"/>
        <end position="271"/>
    </location>
</feature>
<feature type="transmembrane region" description="Helical" evidence="8">
    <location>
        <begin position="166"/>
        <end position="184"/>
    </location>
</feature>
<evidence type="ECO:0000256" key="1">
    <source>
        <dbReference type="ARBA" id="ARBA00003279"/>
    </source>
</evidence>
<feature type="transmembrane region" description="Helical" evidence="8">
    <location>
        <begin position="340"/>
        <end position="359"/>
    </location>
</feature>
<dbReference type="SUPFAM" id="SSF103473">
    <property type="entry name" value="MFS general substrate transporter"/>
    <property type="match status" value="1"/>
</dbReference>
<dbReference type="CDD" id="cd17388">
    <property type="entry name" value="MFS_TetA"/>
    <property type="match status" value="1"/>
</dbReference>
<feature type="transmembrane region" description="Helical" evidence="8">
    <location>
        <begin position="283"/>
        <end position="301"/>
    </location>
</feature>
<gene>
    <name evidence="10" type="ORF">ABC974_06820</name>
</gene>
<evidence type="ECO:0000256" key="6">
    <source>
        <dbReference type="ARBA" id="ARBA00022989"/>
    </source>
</evidence>
<evidence type="ECO:0000313" key="11">
    <source>
        <dbReference type="Proteomes" id="UP001419910"/>
    </source>
</evidence>
<feature type="transmembrane region" description="Helical" evidence="8">
    <location>
        <begin position="78"/>
        <end position="97"/>
    </location>
</feature>
<dbReference type="PROSITE" id="PS50850">
    <property type="entry name" value="MFS"/>
    <property type="match status" value="1"/>
</dbReference>
<dbReference type="InterPro" id="IPR005829">
    <property type="entry name" value="Sugar_transporter_CS"/>
</dbReference>
<comment type="function">
    <text evidence="1">Resistance to tetracycline by an active tetracycline efflux. This is an energy-dependent process that decreases the accumulation of the antibiotic in whole cells. This protein functions as a metal-tetracycline/H(+) antiporter.</text>
</comment>
<keyword evidence="6 8" id="KW-1133">Transmembrane helix</keyword>
<feature type="transmembrane region" description="Helical" evidence="8">
    <location>
        <begin position="136"/>
        <end position="160"/>
    </location>
</feature>
<protein>
    <submittedName>
        <fullName evidence="10">TCR/Tet family MFS transporter</fullName>
    </submittedName>
</protein>
<reference evidence="10 11" key="1">
    <citation type="submission" date="2024-05" db="EMBL/GenBank/DDBJ databases">
        <authorList>
            <person name="Liu Q."/>
            <person name="Xin Y.-H."/>
        </authorList>
    </citation>
    <scope>NUCLEOTIDE SEQUENCE [LARGE SCALE GENOMIC DNA]</scope>
    <source>
        <strain evidence="10 11">CGMCC 1.10181</strain>
    </source>
</reference>
<dbReference type="Pfam" id="PF07690">
    <property type="entry name" value="MFS_1"/>
    <property type="match status" value="1"/>
</dbReference>
<keyword evidence="4" id="KW-0813">Transport</keyword>
<feature type="transmembrane region" description="Helical" evidence="8">
    <location>
        <begin position="7"/>
        <end position="32"/>
    </location>
</feature>
<accession>A0ABU9Y0J5</accession>
<dbReference type="PANTHER" id="PTHR23504">
    <property type="entry name" value="MAJOR FACILITATOR SUPERFAMILY DOMAIN-CONTAINING PROTEIN 10"/>
    <property type="match status" value="1"/>
</dbReference>
<evidence type="ECO:0000256" key="8">
    <source>
        <dbReference type="SAM" id="Phobius"/>
    </source>
</evidence>
<feature type="transmembrane region" description="Helical" evidence="8">
    <location>
        <begin position="103"/>
        <end position="124"/>
    </location>
</feature>
<keyword evidence="7 8" id="KW-0472">Membrane</keyword>
<dbReference type="PANTHER" id="PTHR23504:SF15">
    <property type="entry name" value="MAJOR FACILITATOR SUPERFAMILY (MFS) PROFILE DOMAIN-CONTAINING PROTEIN"/>
    <property type="match status" value="1"/>
</dbReference>
<dbReference type="Proteomes" id="UP001419910">
    <property type="component" value="Unassembled WGS sequence"/>
</dbReference>
<comment type="subcellular location">
    <subcellularLocation>
        <location evidence="2">Membrane</location>
        <topology evidence="2">Multi-pass membrane protein</topology>
    </subcellularLocation>
</comment>
<evidence type="ECO:0000256" key="2">
    <source>
        <dbReference type="ARBA" id="ARBA00004141"/>
    </source>
</evidence>
<sequence>MPKADNRLLLIAFIVFIDMAGIGLIIPILPSLVESLGHTSVDRAAVIGGELLFAYAAMQFLFSPVIGGLSDHFGRRPVLLGTLAALGVDYGVMAWAPTLGWLFAGRLLSGMMGATWAAANSCIADIFPPEQRGRQFGLLGGAGASGFVLGPAIGGVLGTIDLRLPFMAASGLALAGAAIGFVTFRETLPLDRRRPFTMAHANPFGTLARMAKLPFVFGILVTIFLMQLAAQSQLATWPYFLIAKFGWSPLQIGLSVATFGILMAIAQGILTGPVIARLGEKRSVAASLAFGLPAYAVLAFATSGWMVYLGIMLGAMTGIAFPAMQSLMTMRIDEKCQGELQGAIASTIGLTAIIGPVAMTRIFEHYANASGVYFPGAPFVAAAGLMVMAILLFLATVRRSGAVRR</sequence>
<evidence type="ECO:0000256" key="3">
    <source>
        <dbReference type="ARBA" id="ARBA00007520"/>
    </source>
</evidence>
<dbReference type="PRINTS" id="PR01035">
    <property type="entry name" value="TCRTETA"/>
</dbReference>
<keyword evidence="11" id="KW-1185">Reference proteome</keyword>
<dbReference type="InterPro" id="IPR036259">
    <property type="entry name" value="MFS_trans_sf"/>
</dbReference>
<evidence type="ECO:0000256" key="7">
    <source>
        <dbReference type="ARBA" id="ARBA00023136"/>
    </source>
</evidence>
<evidence type="ECO:0000259" key="9">
    <source>
        <dbReference type="PROSITE" id="PS50850"/>
    </source>
</evidence>
<dbReference type="InterPro" id="IPR011701">
    <property type="entry name" value="MFS"/>
</dbReference>
<comment type="caution">
    <text evidence="10">The sequence shown here is derived from an EMBL/GenBank/DDBJ whole genome shotgun (WGS) entry which is preliminary data.</text>
</comment>
<dbReference type="InterPro" id="IPR020846">
    <property type="entry name" value="MFS_dom"/>
</dbReference>
<proteinExistence type="inferred from homology"/>
<dbReference type="InterPro" id="IPR001958">
    <property type="entry name" value="Tet-R_TetA/multi-R_MdtG-like"/>
</dbReference>
<name>A0ABU9Y0J5_9SPHN</name>
<dbReference type="RefSeq" id="WP_343887370.1">
    <property type="nucleotide sequence ID" value="NZ_BAAAEH010000002.1"/>
</dbReference>
<feature type="transmembrane region" description="Helical" evidence="8">
    <location>
        <begin position="44"/>
        <end position="66"/>
    </location>
</feature>
<keyword evidence="5 8" id="KW-0812">Transmembrane</keyword>
<comment type="similarity">
    <text evidence="3">Belongs to the major facilitator superfamily. TCR/Tet family.</text>
</comment>
<dbReference type="PROSITE" id="PS00216">
    <property type="entry name" value="SUGAR_TRANSPORT_1"/>
    <property type="match status" value="1"/>
</dbReference>
<dbReference type="EMBL" id="JBDIME010000004">
    <property type="protein sequence ID" value="MEN2789329.1"/>
    <property type="molecule type" value="Genomic_DNA"/>
</dbReference>
<evidence type="ECO:0000313" key="10">
    <source>
        <dbReference type="EMBL" id="MEN2789329.1"/>
    </source>
</evidence>
<evidence type="ECO:0000256" key="4">
    <source>
        <dbReference type="ARBA" id="ARBA00022448"/>
    </source>
</evidence>
<feature type="transmembrane region" description="Helical" evidence="8">
    <location>
        <begin position="213"/>
        <end position="230"/>
    </location>
</feature>
<organism evidence="10 11">
    <name type="scientific">Sphingomonas oligophenolica</name>
    <dbReference type="NCBI Taxonomy" id="301154"/>
    <lineage>
        <taxon>Bacteria</taxon>
        <taxon>Pseudomonadati</taxon>
        <taxon>Pseudomonadota</taxon>
        <taxon>Alphaproteobacteria</taxon>
        <taxon>Sphingomonadales</taxon>
        <taxon>Sphingomonadaceae</taxon>
        <taxon>Sphingomonas</taxon>
    </lineage>
</organism>
<evidence type="ECO:0000256" key="5">
    <source>
        <dbReference type="ARBA" id="ARBA00022692"/>
    </source>
</evidence>